<evidence type="ECO:0000256" key="19">
    <source>
        <dbReference type="ARBA" id="ARBA00023209"/>
    </source>
</evidence>
<dbReference type="Proteomes" id="UP000651208">
    <property type="component" value="Unassembled WGS sequence"/>
</dbReference>
<keyword evidence="13 21" id="KW-0418">Kinase</keyword>
<evidence type="ECO:0000256" key="5">
    <source>
        <dbReference type="ARBA" id="ARBA00017575"/>
    </source>
</evidence>
<accession>A0ABR7R099</accession>
<keyword evidence="23" id="KW-1185">Reference proteome</keyword>
<evidence type="ECO:0000256" key="20">
    <source>
        <dbReference type="ARBA" id="ARBA00023264"/>
    </source>
</evidence>
<keyword evidence="10 21" id="KW-0812">Transmembrane</keyword>
<feature type="transmembrane region" description="Helical" evidence="21">
    <location>
        <begin position="35"/>
        <end position="53"/>
    </location>
</feature>
<dbReference type="Pfam" id="PF01219">
    <property type="entry name" value="DAGK_prokar"/>
    <property type="match status" value="1"/>
</dbReference>
<evidence type="ECO:0000256" key="6">
    <source>
        <dbReference type="ARBA" id="ARBA00022475"/>
    </source>
</evidence>
<protein>
    <recommendedName>
        <fullName evidence="5 21">Diacylglycerol kinase</fullName>
        <ecNumber evidence="4 21">2.7.1.107</ecNumber>
    </recommendedName>
</protein>
<comment type="cofactor">
    <cofactor evidence="1">
        <name>Mg(2+)</name>
        <dbReference type="ChEBI" id="CHEBI:18420"/>
    </cofactor>
</comment>
<evidence type="ECO:0000256" key="8">
    <source>
        <dbReference type="ARBA" id="ARBA00022519"/>
    </source>
</evidence>
<keyword evidence="17 21" id="KW-0443">Lipid metabolism</keyword>
<evidence type="ECO:0000256" key="1">
    <source>
        <dbReference type="ARBA" id="ARBA00001946"/>
    </source>
</evidence>
<dbReference type="CDD" id="cd14264">
    <property type="entry name" value="DAGK_IM"/>
    <property type="match status" value="1"/>
</dbReference>
<gene>
    <name evidence="22" type="ORF">FcAc13_11385</name>
</gene>
<dbReference type="EMBL" id="JABURY010000021">
    <property type="protein sequence ID" value="MBC9131902.1"/>
    <property type="molecule type" value="Genomic_DNA"/>
</dbReference>
<dbReference type="InterPro" id="IPR033718">
    <property type="entry name" value="DAGK_prok"/>
</dbReference>
<keyword evidence="19" id="KW-0594">Phospholipid biosynthesis</keyword>
<keyword evidence="7" id="KW-0444">Lipid biosynthesis</keyword>
<dbReference type="InterPro" id="IPR036945">
    <property type="entry name" value="DAGK_sf"/>
</dbReference>
<evidence type="ECO:0000256" key="11">
    <source>
        <dbReference type="ARBA" id="ARBA00022723"/>
    </source>
</evidence>
<evidence type="ECO:0000256" key="3">
    <source>
        <dbReference type="ARBA" id="ARBA00005967"/>
    </source>
</evidence>
<name>A0ABR7R099_9GAMM</name>
<dbReference type="EC" id="2.7.1.107" evidence="4 21"/>
<proteinExistence type="inferred from homology"/>
<dbReference type="Gene3D" id="1.10.287.3610">
    <property type="match status" value="1"/>
</dbReference>
<feature type="transmembrane region" description="Helical" evidence="21">
    <location>
        <begin position="59"/>
        <end position="79"/>
    </location>
</feature>
<comment type="caution">
    <text evidence="22">The sequence shown here is derived from an EMBL/GenBank/DDBJ whole genome shotgun (WGS) entry which is preliminary data.</text>
</comment>
<evidence type="ECO:0000256" key="16">
    <source>
        <dbReference type="ARBA" id="ARBA00022989"/>
    </source>
</evidence>
<keyword evidence="9 21" id="KW-0808">Transferase</keyword>
<comment type="function">
    <text evidence="21">Catalyzes the ATP-dependent phosphorylation of sn-l,2-diacylglycerol (DAG) to phosphatidic acid. Involved in the recycling of diacylglycerol produced as a by-product during membrane-derived oligosaccharide (MDO) biosynthesis.</text>
</comment>
<evidence type="ECO:0000256" key="18">
    <source>
        <dbReference type="ARBA" id="ARBA00023136"/>
    </source>
</evidence>
<comment type="catalytic activity">
    <reaction evidence="21">
        <text>a 1,2-diacyl-sn-glycerol + ATP = a 1,2-diacyl-sn-glycero-3-phosphate + ADP + H(+)</text>
        <dbReference type="Rhea" id="RHEA:10272"/>
        <dbReference type="ChEBI" id="CHEBI:15378"/>
        <dbReference type="ChEBI" id="CHEBI:17815"/>
        <dbReference type="ChEBI" id="CHEBI:30616"/>
        <dbReference type="ChEBI" id="CHEBI:58608"/>
        <dbReference type="ChEBI" id="CHEBI:456216"/>
        <dbReference type="EC" id="2.7.1.107"/>
    </reaction>
</comment>
<dbReference type="PANTHER" id="PTHR34299">
    <property type="entry name" value="DIACYLGLYCEROL KINASE"/>
    <property type="match status" value="1"/>
</dbReference>
<evidence type="ECO:0000256" key="13">
    <source>
        <dbReference type="ARBA" id="ARBA00022777"/>
    </source>
</evidence>
<evidence type="ECO:0000256" key="9">
    <source>
        <dbReference type="ARBA" id="ARBA00022679"/>
    </source>
</evidence>
<reference evidence="22 23" key="1">
    <citation type="submission" date="2020-06" db="EMBL/GenBank/DDBJ databases">
        <title>Frischella cerana isolated from Apis cerana gut homogenate.</title>
        <authorList>
            <person name="Wolter L.A."/>
            <person name="Suenami S."/>
            <person name="Miyazaki R."/>
        </authorList>
    </citation>
    <scope>NUCLEOTIDE SEQUENCE [LARGE SCALE GENOMIC DNA]</scope>
    <source>
        <strain evidence="22 23">Ac13</strain>
    </source>
</reference>
<sequence>MTKLKGMRRIINAGKYSIQGLKSAFINETAFRQECYLLIVANIIVMLTDFSIFERIILLGSVGFILIVELINSAIECVVDRISFEHHELSGRAKDYGSAAVLLSILLAAILWIYLFACHYLP</sequence>
<evidence type="ECO:0000256" key="21">
    <source>
        <dbReference type="RuleBase" id="RU363065"/>
    </source>
</evidence>
<evidence type="ECO:0000256" key="14">
    <source>
        <dbReference type="ARBA" id="ARBA00022840"/>
    </source>
</evidence>
<organism evidence="22 23">
    <name type="scientific">Frischella japonica</name>
    <dbReference type="NCBI Taxonomy" id="2741544"/>
    <lineage>
        <taxon>Bacteria</taxon>
        <taxon>Pseudomonadati</taxon>
        <taxon>Pseudomonadota</taxon>
        <taxon>Gammaproteobacteria</taxon>
        <taxon>Orbales</taxon>
        <taxon>Orbaceae</taxon>
        <taxon>Frischella</taxon>
    </lineage>
</organism>
<keyword evidence="20 21" id="KW-1208">Phospholipid metabolism</keyword>
<evidence type="ECO:0000256" key="15">
    <source>
        <dbReference type="ARBA" id="ARBA00022842"/>
    </source>
</evidence>
<keyword evidence="15" id="KW-0460">Magnesium</keyword>
<keyword evidence="12 21" id="KW-0547">Nucleotide-binding</keyword>
<comment type="similarity">
    <text evidence="3 21">Belongs to the bacterial diacylglycerol kinase family.</text>
</comment>
<evidence type="ECO:0000256" key="12">
    <source>
        <dbReference type="ARBA" id="ARBA00022741"/>
    </source>
</evidence>
<keyword evidence="14 21" id="KW-0067">ATP-binding</keyword>
<dbReference type="InterPro" id="IPR000829">
    <property type="entry name" value="DAGK"/>
</dbReference>
<dbReference type="GO" id="GO:0016301">
    <property type="term" value="F:kinase activity"/>
    <property type="evidence" value="ECO:0007669"/>
    <property type="project" value="UniProtKB-KW"/>
</dbReference>
<feature type="transmembrane region" description="Helical" evidence="21">
    <location>
        <begin position="99"/>
        <end position="117"/>
    </location>
</feature>
<evidence type="ECO:0000256" key="7">
    <source>
        <dbReference type="ARBA" id="ARBA00022516"/>
    </source>
</evidence>
<evidence type="ECO:0000256" key="17">
    <source>
        <dbReference type="ARBA" id="ARBA00023098"/>
    </source>
</evidence>
<keyword evidence="16 21" id="KW-1133">Transmembrane helix</keyword>
<dbReference type="RefSeq" id="WP_187756339.1">
    <property type="nucleotide sequence ID" value="NZ_JABURY010000021.1"/>
</dbReference>
<evidence type="ECO:0000313" key="22">
    <source>
        <dbReference type="EMBL" id="MBC9131902.1"/>
    </source>
</evidence>
<keyword evidence="6" id="KW-1003">Cell membrane</keyword>
<evidence type="ECO:0000313" key="23">
    <source>
        <dbReference type="Proteomes" id="UP000651208"/>
    </source>
</evidence>
<evidence type="ECO:0000256" key="10">
    <source>
        <dbReference type="ARBA" id="ARBA00022692"/>
    </source>
</evidence>
<dbReference type="PANTHER" id="PTHR34299:SF1">
    <property type="entry name" value="DIACYLGLYCEROL KINASE"/>
    <property type="match status" value="1"/>
</dbReference>
<keyword evidence="18 21" id="KW-0472">Membrane</keyword>
<keyword evidence="8 21" id="KW-0997">Cell inner membrane</keyword>
<comment type="subcellular location">
    <subcellularLocation>
        <location evidence="2 21">Cell inner membrane</location>
        <topology evidence="2 21">Multi-pass membrane protein</topology>
    </subcellularLocation>
</comment>
<evidence type="ECO:0000256" key="4">
    <source>
        <dbReference type="ARBA" id="ARBA00012133"/>
    </source>
</evidence>
<evidence type="ECO:0000256" key="2">
    <source>
        <dbReference type="ARBA" id="ARBA00004429"/>
    </source>
</evidence>
<dbReference type="PROSITE" id="PS01069">
    <property type="entry name" value="DAGK_PROKAR"/>
    <property type="match status" value="1"/>
</dbReference>
<keyword evidence="11" id="KW-0479">Metal-binding</keyword>